<sequence>MSGSESDFPVPETLEDAMRLFAHPGASASDRWEMLDEACEWIKKKGPKDANVVSLLRPFLLQLDPSDAEPTGKNLMEGTRPHVPCIFWGLASLDKEGLKEEIQSMKEKAKAEGRSYLIEFPRDVLTLSENRMRLELIHQSIKNEIDRLDFEEEDDEEEDSEMSDPDLAELRRGGRQGQSGVPAAAAGAASSAAAAGHAVSEPTETESESVSSSEEDESRHSVAELYLKRVKSEVTRREKNGDWWGYKMIFLEPPFDEDEDARAPLHFLLTEMPKGMGAPPAEYYGAGVTRESVLAKHHLLIPEIHFHKVESVLKNLIVSFEKEPPYGQTHKSNRLWLTALFPLADRIDFKTKQGKGWQWPELVALLLFAEREDDLVWLSDTEVHIEDEFVGFFDKVSNGWRELFTFEERQEGGSRGLFWRPPMGREGGYLEVLKEMVREFEDSVQSVLYEHYDDLEGGRPRFHIFTEPEEEEDDDDDGDEDEWEEEGEEEAVNAQ</sequence>
<accession>A0A0G4IBG3</accession>
<organism evidence="2">
    <name type="scientific">Chromera velia CCMP2878</name>
    <dbReference type="NCBI Taxonomy" id="1169474"/>
    <lineage>
        <taxon>Eukaryota</taxon>
        <taxon>Sar</taxon>
        <taxon>Alveolata</taxon>
        <taxon>Colpodellida</taxon>
        <taxon>Chromeraceae</taxon>
        <taxon>Chromera</taxon>
    </lineage>
</organism>
<evidence type="ECO:0000256" key="1">
    <source>
        <dbReference type="SAM" id="MobiDB-lite"/>
    </source>
</evidence>
<protein>
    <submittedName>
        <fullName evidence="2">Uncharacterized protein</fullName>
    </submittedName>
</protein>
<feature type="compositionally biased region" description="Low complexity" evidence="1">
    <location>
        <begin position="183"/>
        <end position="212"/>
    </location>
</feature>
<proteinExistence type="predicted"/>
<dbReference type="EMBL" id="CDMZ01005796">
    <property type="protein sequence ID" value="CEM54538.1"/>
    <property type="molecule type" value="Genomic_DNA"/>
</dbReference>
<feature type="region of interest" description="Disordered" evidence="1">
    <location>
        <begin position="459"/>
        <end position="495"/>
    </location>
</feature>
<evidence type="ECO:0000313" key="2">
    <source>
        <dbReference type="EMBL" id="CEM54538.1"/>
    </source>
</evidence>
<dbReference type="AlphaFoldDB" id="A0A0G4IBG3"/>
<gene>
    <name evidence="2" type="ORF">Cvel_12864</name>
</gene>
<feature type="region of interest" description="Disordered" evidence="1">
    <location>
        <begin position="170"/>
        <end position="218"/>
    </location>
</feature>
<dbReference type="VEuPathDB" id="CryptoDB:Cvel_12864"/>
<feature type="compositionally biased region" description="Acidic residues" evidence="1">
    <location>
        <begin position="467"/>
        <end position="495"/>
    </location>
</feature>
<name>A0A0G4IBG3_9ALVE</name>
<reference evidence="2" key="1">
    <citation type="submission" date="2014-11" db="EMBL/GenBank/DDBJ databases">
        <authorList>
            <person name="Otto D Thomas"/>
            <person name="Naeem Raeece"/>
        </authorList>
    </citation>
    <scope>NUCLEOTIDE SEQUENCE</scope>
</reference>